<dbReference type="SUPFAM" id="SSF57850">
    <property type="entry name" value="RING/U-box"/>
    <property type="match status" value="1"/>
</dbReference>
<evidence type="ECO:0000256" key="1">
    <source>
        <dbReference type="ARBA" id="ARBA00000900"/>
    </source>
</evidence>
<keyword evidence="22" id="KW-1185">Reference proteome</keyword>
<feature type="region of interest" description="Disordered" evidence="18">
    <location>
        <begin position="1"/>
        <end position="50"/>
    </location>
</feature>
<feature type="compositionally biased region" description="Low complexity" evidence="18">
    <location>
        <begin position="518"/>
        <end position="528"/>
    </location>
</feature>
<evidence type="ECO:0000256" key="11">
    <source>
        <dbReference type="ARBA" id="ARBA00022771"/>
    </source>
</evidence>
<evidence type="ECO:0000256" key="9">
    <source>
        <dbReference type="ARBA" id="ARBA00022723"/>
    </source>
</evidence>
<keyword evidence="8" id="KW-0519">Myristate</keyword>
<evidence type="ECO:0000256" key="8">
    <source>
        <dbReference type="ARBA" id="ARBA00022707"/>
    </source>
</evidence>
<protein>
    <recommendedName>
        <fullName evidence="6">RING-type E3 ubiquitin transferase</fullName>
        <ecNumber evidence="6">2.3.2.27</ecNumber>
    </recommendedName>
</protein>
<evidence type="ECO:0000256" key="17">
    <source>
        <dbReference type="PROSITE-ProRule" id="PRU00175"/>
    </source>
</evidence>
<evidence type="ECO:0000259" key="20">
    <source>
        <dbReference type="PROSITE" id="PS50178"/>
    </source>
</evidence>
<dbReference type="GO" id="GO:0005768">
    <property type="term" value="C:endosome"/>
    <property type="evidence" value="ECO:0007669"/>
    <property type="project" value="UniProtKB-SubCell"/>
</dbReference>
<dbReference type="OrthoDB" id="660555at2759"/>
<evidence type="ECO:0000256" key="14">
    <source>
        <dbReference type="ARBA" id="ARBA00023136"/>
    </source>
</evidence>
<dbReference type="SUPFAM" id="SSF57903">
    <property type="entry name" value="FYVE/PHD zinc finger"/>
    <property type="match status" value="1"/>
</dbReference>
<reference evidence="21 22" key="1">
    <citation type="journal article" date="2017" name="G3 (Bethesda)">
        <title>First Draft Genome Sequence of the Pathogenic Fungus Lomentospora prolificans (Formerly Scedosporium prolificans).</title>
        <authorList>
            <person name="Luo R."/>
            <person name="Zimin A."/>
            <person name="Workman R."/>
            <person name="Fan Y."/>
            <person name="Pertea G."/>
            <person name="Grossman N."/>
            <person name="Wear M.P."/>
            <person name="Jia B."/>
            <person name="Miller H."/>
            <person name="Casadevall A."/>
            <person name="Timp W."/>
            <person name="Zhang S.X."/>
            <person name="Salzberg S.L."/>
        </authorList>
    </citation>
    <scope>NUCLEOTIDE SEQUENCE [LARGE SCALE GENOMIC DNA]</scope>
    <source>
        <strain evidence="21 22">JHH-5317</strain>
    </source>
</reference>
<dbReference type="Proteomes" id="UP000233524">
    <property type="component" value="Unassembled WGS sequence"/>
</dbReference>
<keyword evidence="16" id="KW-0449">Lipoprotein</keyword>
<comment type="subcellular location">
    <subcellularLocation>
        <location evidence="3">Endosome</location>
    </subcellularLocation>
    <subcellularLocation>
        <location evidence="4">Lysosome</location>
    </subcellularLocation>
    <subcellularLocation>
        <location evidence="2">Membrane</location>
        <topology evidence="2">Peripheral membrane protein</topology>
    </subcellularLocation>
</comment>
<feature type="compositionally biased region" description="Low complexity" evidence="18">
    <location>
        <begin position="24"/>
        <end position="37"/>
    </location>
</feature>
<dbReference type="GO" id="GO:0016020">
    <property type="term" value="C:membrane"/>
    <property type="evidence" value="ECO:0007669"/>
    <property type="project" value="UniProtKB-SubCell"/>
</dbReference>
<evidence type="ECO:0000256" key="3">
    <source>
        <dbReference type="ARBA" id="ARBA00004177"/>
    </source>
</evidence>
<dbReference type="InterPro" id="IPR017455">
    <property type="entry name" value="Znf_FYVE-rel"/>
</dbReference>
<dbReference type="GO" id="GO:0043161">
    <property type="term" value="P:proteasome-mediated ubiquitin-dependent protein catabolic process"/>
    <property type="evidence" value="ECO:0007669"/>
    <property type="project" value="TreeGrafter"/>
</dbReference>
<dbReference type="CDD" id="cd16489">
    <property type="entry name" value="mRING-CH-C4HC2H_ZNRF"/>
    <property type="match status" value="1"/>
</dbReference>
<evidence type="ECO:0000259" key="19">
    <source>
        <dbReference type="PROSITE" id="PS50089"/>
    </source>
</evidence>
<feature type="compositionally biased region" description="Polar residues" evidence="18">
    <location>
        <begin position="225"/>
        <end position="241"/>
    </location>
</feature>
<dbReference type="GO" id="GO:0061630">
    <property type="term" value="F:ubiquitin protein ligase activity"/>
    <property type="evidence" value="ECO:0007669"/>
    <property type="project" value="UniProtKB-EC"/>
</dbReference>
<dbReference type="GO" id="GO:0070936">
    <property type="term" value="P:protein K48-linked ubiquitination"/>
    <property type="evidence" value="ECO:0007669"/>
    <property type="project" value="TreeGrafter"/>
</dbReference>
<keyword evidence="14" id="KW-0472">Membrane</keyword>
<accession>A0A2N3N1T4</accession>
<feature type="compositionally biased region" description="Polar residues" evidence="18">
    <location>
        <begin position="159"/>
        <end position="171"/>
    </location>
</feature>
<dbReference type="Pfam" id="PF13639">
    <property type="entry name" value="zf-RING_2"/>
    <property type="match status" value="1"/>
</dbReference>
<feature type="domain" description="RING-type" evidence="19">
    <location>
        <begin position="552"/>
        <end position="594"/>
    </location>
</feature>
<feature type="compositionally biased region" description="Polar residues" evidence="18">
    <location>
        <begin position="180"/>
        <end position="193"/>
    </location>
</feature>
<evidence type="ECO:0000256" key="12">
    <source>
        <dbReference type="ARBA" id="ARBA00022786"/>
    </source>
</evidence>
<feature type="compositionally biased region" description="Low complexity" evidence="18">
    <location>
        <begin position="425"/>
        <end position="441"/>
    </location>
</feature>
<feature type="compositionally biased region" description="Basic and acidic residues" evidence="18">
    <location>
        <begin position="95"/>
        <end position="105"/>
    </location>
</feature>
<dbReference type="InterPro" id="IPR051878">
    <property type="entry name" value="ZNRF_ubiq-protein_ligase"/>
</dbReference>
<evidence type="ECO:0000256" key="10">
    <source>
        <dbReference type="ARBA" id="ARBA00022753"/>
    </source>
</evidence>
<keyword evidence="7" id="KW-0808">Transferase</keyword>
<feature type="region of interest" description="Disordered" evidence="18">
    <location>
        <begin position="425"/>
        <end position="469"/>
    </location>
</feature>
<keyword evidence="15" id="KW-0458">Lysosome</keyword>
<dbReference type="InterPro" id="IPR000306">
    <property type="entry name" value="Znf_FYVE"/>
</dbReference>
<evidence type="ECO:0000256" key="5">
    <source>
        <dbReference type="ARBA" id="ARBA00004906"/>
    </source>
</evidence>
<evidence type="ECO:0000256" key="18">
    <source>
        <dbReference type="SAM" id="MobiDB-lite"/>
    </source>
</evidence>
<feature type="compositionally biased region" description="Low complexity" evidence="18">
    <location>
        <begin position="77"/>
        <end position="90"/>
    </location>
</feature>
<dbReference type="EC" id="2.3.2.27" evidence="6"/>
<dbReference type="PANTHER" id="PTHR46661:SF4">
    <property type="entry name" value="RING-TYPE DOMAIN-CONTAINING PROTEIN"/>
    <property type="match status" value="1"/>
</dbReference>
<feature type="compositionally biased region" description="Pro residues" evidence="18">
    <location>
        <begin position="199"/>
        <end position="212"/>
    </location>
</feature>
<feature type="region of interest" description="Disordered" evidence="18">
    <location>
        <begin position="73"/>
        <end position="252"/>
    </location>
</feature>
<evidence type="ECO:0000256" key="4">
    <source>
        <dbReference type="ARBA" id="ARBA00004371"/>
    </source>
</evidence>
<keyword evidence="11 17" id="KW-0863">Zinc-finger</keyword>
<comment type="catalytic activity">
    <reaction evidence="1">
        <text>S-ubiquitinyl-[E2 ubiquitin-conjugating enzyme]-L-cysteine + [acceptor protein]-L-lysine = [E2 ubiquitin-conjugating enzyme]-L-cysteine + N(6)-ubiquitinyl-[acceptor protein]-L-lysine.</text>
        <dbReference type="EC" id="2.3.2.27"/>
    </reaction>
</comment>
<evidence type="ECO:0000256" key="2">
    <source>
        <dbReference type="ARBA" id="ARBA00004170"/>
    </source>
</evidence>
<feature type="compositionally biased region" description="Low complexity" evidence="18">
    <location>
        <begin position="449"/>
        <end position="460"/>
    </location>
</feature>
<keyword evidence="10" id="KW-0967">Endosome</keyword>
<dbReference type="InterPro" id="IPR013083">
    <property type="entry name" value="Znf_RING/FYVE/PHD"/>
</dbReference>
<dbReference type="SMART" id="SM00064">
    <property type="entry name" value="FYVE"/>
    <property type="match status" value="1"/>
</dbReference>
<evidence type="ECO:0000256" key="15">
    <source>
        <dbReference type="ARBA" id="ARBA00023228"/>
    </source>
</evidence>
<sequence>MSSSPDEGNSRLASPPAGIDHAGSRLSSSSGSSYIGSDAPTMPNFNCPWRTSEFHEDECSRYFDCPTHLVERRLSDPESSSEPADSPALAQENASHADGDGRDFYGEANPSPAYPVLEQGHGTGSTSSSEQLGEEASSPGEDDSTAPVPPPRDEGYFPSISQVPTASTQSLDIPIRTASLPRSTSRSSQTSDLTQRRLPSPPLPSPPLPPIPQDTRPSMLELPSASYNRNETTVSTASSRGPNYREPPETVLPRWQPDSDVTICPICRTQFSFFVRKHHCRKCGRVVCNACSPHRIVIPYQYIVRPPTQARISQLYLGDDGIGYSDGGERVRLCNPCVPDPNTNPPSALTSPNQNSPRPHHRSQSSVSGGFGAFPPVQSPGLFPSNTLNDPYARGRSVTMNFPATAGSRRPFAPTENQILAGTPPLYYPASASSSQYPSSRIRYRSARESAGSSSSTQRALPPTPQIAEEDECPVCHRELPSRTLPNFEALRESHITSCITSHSAYGGGGGGAGGGSSPSDGATPSSPRSVRRTGMFPYLATEKDCVDSAECTICLEEFEVGVPMARLECLCRFHRRCISAWFVNHPGRCPVHQHDSYGY</sequence>
<gene>
    <name evidence="21" type="ORF">jhhlp_007129</name>
</gene>
<feature type="domain" description="FYVE-type" evidence="20">
    <location>
        <begin position="258"/>
        <end position="342"/>
    </location>
</feature>
<keyword evidence="12" id="KW-0833">Ubl conjugation pathway</keyword>
<dbReference type="InParanoid" id="A0A2N3N1T4"/>
<evidence type="ECO:0000256" key="13">
    <source>
        <dbReference type="ARBA" id="ARBA00022833"/>
    </source>
</evidence>
<dbReference type="PANTHER" id="PTHR46661">
    <property type="entry name" value="E3 UBIQUITIN-PROTEIN LIGASE ZNRF1-LIKE PROTEIN"/>
    <property type="match status" value="1"/>
</dbReference>
<evidence type="ECO:0000313" key="22">
    <source>
        <dbReference type="Proteomes" id="UP000233524"/>
    </source>
</evidence>
<dbReference type="STRING" id="41688.A0A2N3N1T4"/>
<feature type="region of interest" description="Disordered" evidence="18">
    <location>
        <begin position="341"/>
        <end position="390"/>
    </location>
</feature>
<dbReference type="Gene3D" id="3.30.40.10">
    <property type="entry name" value="Zinc/RING finger domain, C3HC4 (zinc finger)"/>
    <property type="match status" value="2"/>
</dbReference>
<feature type="compositionally biased region" description="Polar residues" evidence="18">
    <location>
        <begin position="345"/>
        <end position="357"/>
    </location>
</feature>
<dbReference type="AlphaFoldDB" id="A0A2N3N1T4"/>
<comment type="pathway">
    <text evidence="5">Protein modification; protein ubiquitination.</text>
</comment>
<feature type="region of interest" description="Disordered" evidence="18">
    <location>
        <begin position="509"/>
        <end position="532"/>
    </location>
</feature>
<dbReference type="SMART" id="SM00184">
    <property type="entry name" value="RING"/>
    <property type="match status" value="2"/>
</dbReference>
<evidence type="ECO:0000313" key="21">
    <source>
        <dbReference type="EMBL" id="PKS06381.1"/>
    </source>
</evidence>
<comment type="caution">
    <text evidence="21">The sequence shown here is derived from an EMBL/GenBank/DDBJ whole genome shotgun (WGS) entry which is preliminary data.</text>
</comment>
<dbReference type="PROSITE" id="PS50089">
    <property type="entry name" value="ZF_RING_2"/>
    <property type="match status" value="1"/>
</dbReference>
<dbReference type="VEuPathDB" id="FungiDB:jhhlp_007129"/>
<keyword evidence="9" id="KW-0479">Metal-binding</keyword>
<dbReference type="PROSITE" id="PS50178">
    <property type="entry name" value="ZF_FYVE"/>
    <property type="match status" value="1"/>
</dbReference>
<dbReference type="InterPro" id="IPR001841">
    <property type="entry name" value="Znf_RING"/>
</dbReference>
<name>A0A2N3N1T4_9PEZI</name>
<dbReference type="FunCoup" id="A0A2N3N1T4">
    <property type="interactions" value="14"/>
</dbReference>
<keyword evidence="13" id="KW-0862">Zinc</keyword>
<evidence type="ECO:0000256" key="7">
    <source>
        <dbReference type="ARBA" id="ARBA00022679"/>
    </source>
</evidence>
<evidence type="ECO:0000256" key="16">
    <source>
        <dbReference type="ARBA" id="ARBA00023288"/>
    </source>
</evidence>
<organism evidence="21 22">
    <name type="scientific">Lomentospora prolificans</name>
    <dbReference type="NCBI Taxonomy" id="41688"/>
    <lineage>
        <taxon>Eukaryota</taxon>
        <taxon>Fungi</taxon>
        <taxon>Dikarya</taxon>
        <taxon>Ascomycota</taxon>
        <taxon>Pezizomycotina</taxon>
        <taxon>Sordariomycetes</taxon>
        <taxon>Hypocreomycetidae</taxon>
        <taxon>Microascales</taxon>
        <taxon>Microascaceae</taxon>
        <taxon>Lomentospora</taxon>
    </lineage>
</organism>
<dbReference type="GO" id="GO:0008270">
    <property type="term" value="F:zinc ion binding"/>
    <property type="evidence" value="ECO:0007669"/>
    <property type="project" value="UniProtKB-KW"/>
</dbReference>
<proteinExistence type="predicted"/>
<dbReference type="Pfam" id="PF01363">
    <property type="entry name" value="FYVE"/>
    <property type="match status" value="1"/>
</dbReference>
<dbReference type="EMBL" id="NLAX01001034">
    <property type="protein sequence ID" value="PKS06381.1"/>
    <property type="molecule type" value="Genomic_DNA"/>
</dbReference>
<evidence type="ECO:0000256" key="6">
    <source>
        <dbReference type="ARBA" id="ARBA00012483"/>
    </source>
</evidence>
<dbReference type="InterPro" id="IPR011011">
    <property type="entry name" value="Znf_FYVE_PHD"/>
</dbReference>